<accession>A0A5C7ALY4</accession>
<dbReference type="AlphaFoldDB" id="A0A5C7ALY4"/>
<evidence type="ECO:0000313" key="2">
    <source>
        <dbReference type="Proteomes" id="UP000321734"/>
    </source>
</evidence>
<gene>
    <name evidence="1" type="ORF">ES711_08660</name>
</gene>
<evidence type="ECO:0000313" key="1">
    <source>
        <dbReference type="EMBL" id="TXE08563.1"/>
    </source>
</evidence>
<keyword evidence="2" id="KW-1185">Reference proteome</keyword>
<reference evidence="1 2" key="1">
    <citation type="submission" date="2019-08" db="EMBL/GenBank/DDBJ databases">
        <title>Genome sequence of Gelidibacter salicanalis IC162T.</title>
        <authorList>
            <person name="Bowman J.P."/>
        </authorList>
    </citation>
    <scope>NUCLEOTIDE SEQUENCE [LARGE SCALE GENOMIC DNA]</scope>
    <source>
        <strain evidence="1 2">IC162</strain>
    </source>
</reference>
<proteinExistence type="predicted"/>
<dbReference type="RefSeq" id="WP_146892635.1">
    <property type="nucleotide sequence ID" value="NZ_VORX01000003.1"/>
</dbReference>
<dbReference type="Proteomes" id="UP000321734">
    <property type="component" value="Unassembled WGS sequence"/>
</dbReference>
<organism evidence="1 2">
    <name type="scientific">Gelidibacter salicanalis</name>
    <dbReference type="NCBI Taxonomy" id="291193"/>
    <lineage>
        <taxon>Bacteria</taxon>
        <taxon>Pseudomonadati</taxon>
        <taxon>Bacteroidota</taxon>
        <taxon>Flavobacteriia</taxon>
        <taxon>Flavobacteriales</taxon>
        <taxon>Flavobacteriaceae</taxon>
        <taxon>Gelidibacter</taxon>
    </lineage>
</organism>
<name>A0A5C7ALY4_9FLAO</name>
<dbReference type="EMBL" id="VORX01000003">
    <property type="protein sequence ID" value="TXE08563.1"/>
    <property type="molecule type" value="Genomic_DNA"/>
</dbReference>
<sequence>MVTKIFLQPNKSFQRISHYKSERSRLLQLLYPSASTNIGKVVFKEGANKGIVVRLSKDQIFIGFDKTFLNSRPNLNKDLTTKFKSLSNHMEYKIYEKSLVCIQLNKNSFEDTRIGIKQRAALHVLTLEPCLTQIRTL</sequence>
<comment type="caution">
    <text evidence="1">The sequence shown here is derived from an EMBL/GenBank/DDBJ whole genome shotgun (WGS) entry which is preliminary data.</text>
</comment>
<protein>
    <submittedName>
        <fullName evidence="1">Uncharacterized protein</fullName>
    </submittedName>
</protein>